<keyword evidence="2" id="KW-1185">Reference proteome</keyword>
<dbReference type="Proteomes" id="UP001430990">
    <property type="component" value="Chromosome"/>
</dbReference>
<name>A0ABY3QHA0_9BRAD</name>
<evidence type="ECO:0000313" key="1">
    <source>
        <dbReference type="EMBL" id="UFW85354.1"/>
    </source>
</evidence>
<accession>A0ABY3QHA0</accession>
<dbReference type="EMBL" id="CP088100">
    <property type="protein sequence ID" value="UFW85354.1"/>
    <property type="molecule type" value="Genomic_DNA"/>
</dbReference>
<protein>
    <submittedName>
        <fullName evidence="1">Uncharacterized protein</fullName>
    </submittedName>
</protein>
<proteinExistence type="predicted"/>
<dbReference type="RefSeq" id="WP_231143221.1">
    <property type="nucleotide sequence ID" value="NZ_CP088100.1"/>
</dbReference>
<gene>
    <name evidence="1" type="ORF">BjapCC829_36440</name>
</gene>
<reference evidence="1" key="1">
    <citation type="submission" date="2021-11" db="EMBL/GenBank/DDBJ databases">
        <title>Australian commercial rhizobial inoculants.</title>
        <authorList>
            <person name="Kohlmeier M.G."/>
            <person name="O'Hara G.W."/>
            <person name="Colombi E."/>
            <person name="Ramsay J.P."/>
            <person name="Terpolilli J."/>
        </authorList>
    </citation>
    <scope>NUCLEOTIDE SEQUENCE</scope>
    <source>
        <strain evidence="1">CC829</strain>
    </source>
</reference>
<organism evidence="1 2">
    <name type="scientific">Bradyrhizobium barranii</name>
    <dbReference type="NCBI Taxonomy" id="2992140"/>
    <lineage>
        <taxon>Bacteria</taxon>
        <taxon>Pseudomonadati</taxon>
        <taxon>Pseudomonadota</taxon>
        <taxon>Alphaproteobacteria</taxon>
        <taxon>Hyphomicrobiales</taxon>
        <taxon>Nitrobacteraceae</taxon>
        <taxon>Bradyrhizobium</taxon>
    </lineage>
</organism>
<sequence length="54" mass="5747">MRNPKPFTVFQPVAGQNPKPLFIVYAYSAEQARALAASKVAGETIVVAVKGTGR</sequence>
<evidence type="ECO:0000313" key="2">
    <source>
        <dbReference type="Proteomes" id="UP001430990"/>
    </source>
</evidence>